<keyword evidence="7" id="KW-1185">Reference proteome</keyword>
<dbReference type="PANTHER" id="PTHR43877">
    <property type="entry name" value="AMINOALKYLPHOSPHONATE N-ACETYLTRANSFERASE-RELATED-RELATED"/>
    <property type="match status" value="1"/>
</dbReference>
<sequence>MAAAGAAGAEEASGAAVTLRRIKASDTVGLREKVMWPGRPELCSLPEDEVPEAVHLGAFAGEALVGVLSLFLPKEGVKGRAQYRKVAVDQDWQGKGVGSALVRAAVEAAQSAGAAAIYCHARAAKTEFYERLGFARKGESFEKYGGHQYVEMERDL</sequence>
<evidence type="ECO:0000313" key="7">
    <source>
        <dbReference type="Proteomes" id="UP000654075"/>
    </source>
</evidence>
<dbReference type="Proteomes" id="UP000654075">
    <property type="component" value="Unassembled WGS sequence"/>
</dbReference>
<dbReference type="EMBL" id="CAJNNW010004616">
    <property type="protein sequence ID" value="CAE8646598.1"/>
    <property type="molecule type" value="Genomic_DNA"/>
</dbReference>
<evidence type="ECO:0000256" key="1">
    <source>
        <dbReference type="ARBA" id="ARBA00022679"/>
    </source>
</evidence>
<dbReference type="InterPro" id="IPR016181">
    <property type="entry name" value="Acyl_CoA_acyltransferase"/>
</dbReference>
<reference evidence="5" key="1">
    <citation type="submission" date="2021-02" db="EMBL/GenBank/DDBJ databases">
        <authorList>
            <person name="Dougan E. K."/>
            <person name="Rhodes N."/>
            <person name="Thang M."/>
            <person name="Chan C."/>
        </authorList>
    </citation>
    <scope>NUCLEOTIDE SEQUENCE</scope>
</reference>
<evidence type="ECO:0000313" key="6">
    <source>
        <dbReference type="Proteomes" id="UP000626109"/>
    </source>
</evidence>
<evidence type="ECO:0000313" key="4">
    <source>
        <dbReference type="EMBL" id="CAE8607259.1"/>
    </source>
</evidence>
<name>A0A813I7N2_POLGL</name>
<dbReference type="UniPathway" id="UPA00113">
    <property type="reaction ID" value="UER00529"/>
</dbReference>
<evidence type="ECO:0000313" key="5">
    <source>
        <dbReference type="EMBL" id="CAE8646598.1"/>
    </source>
</evidence>
<dbReference type="OrthoDB" id="410198at2759"/>
<dbReference type="Proteomes" id="UP000626109">
    <property type="component" value="Unassembled WGS sequence"/>
</dbReference>
<keyword evidence="1" id="KW-0808">Transferase</keyword>
<proteinExistence type="predicted"/>
<dbReference type="PANTHER" id="PTHR43877:SF1">
    <property type="entry name" value="ACETYLTRANSFERASE"/>
    <property type="match status" value="1"/>
</dbReference>
<protein>
    <recommendedName>
        <fullName evidence="3">N-acetyltransferase domain-containing protein</fullName>
    </recommendedName>
</protein>
<dbReference type="OMA" id="YQLRGMA"/>
<dbReference type="CDD" id="cd04301">
    <property type="entry name" value="NAT_SF"/>
    <property type="match status" value="1"/>
</dbReference>
<dbReference type="GO" id="GO:0006048">
    <property type="term" value="P:UDP-N-acetylglucosamine biosynthetic process"/>
    <property type="evidence" value="ECO:0007669"/>
    <property type="project" value="UniProtKB-UniPathway"/>
</dbReference>
<evidence type="ECO:0000256" key="2">
    <source>
        <dbReference type="ARBA" id="ARBA00023315"/>
    </source>
</evidence>
<dbReference type="InterPro" id="IPR000182">
    <property type="entry name" value="GNAT_dom"/>
</dbReference>
<dbReference type="Gene3D" id="3.40.630.30">
    <property type="match status" value="1"/>
</dbReference>
<feature type="domain" description="N-acetyltransferase" evidence="3">
    <location>
        <begin position="17"/>
        <end position="156"/>
    </location>
</feature>
<dbReference type="GO" id="GO:0016747">
    <property type="term" value="F:acyltransferase activity, transferring groups other than amino-acyl groups"/>
    <property type="evidence" value="ECO:0007669"/>
    <property type="project" value="InterPro"/>
</dbReference>
<gene>
    <name evidence="4" type="ORF">PGLA1383_LOCUS25195</name>
    <name evidence="5" type="ORF">PGLA2088_LOCUS4941</name>
</gene>
<dbReference type="AlphaFoldDB" id="A0A813I7N2"/>
<dbReference type="PROSITE" id="PS51186">
    <property type="entry name" value="GNAT"/>
    <property type="match status" value="1"/>
</dbReference>
<dbReference type="SUPFAM" id="SSF55729">
    <property type="entry name" value="Acyl-CoA N-acyltransferases (Nat)"/>
    <property type="match status" value="1"/>
</dbReference>
<evidence type="ECO:0000259" key="3">
    <source>
        <dbReference type="PROSITE" id="PS51186"/>
    </source>
</evidence>
<dbReference type="InterPro" id="IPR050832">
    <property type="entry name" value="Bact_Acetyltransf"/>
</dbReference>
<keyword evidence="2" id="KW-0012">Acyltransferase</keyword>
<organism evidence="5 6">
    <name type="scientific">Polarella glacialis</name>
    <name type="common">Dinoflagellate</name>
    <dbReference type="NCBI Taxonomy" id="89957"/>
    <lineage>
        <taxon>Eukaryota</taxon>
        <taxon>Sar</taxon>
        <taxon>Alveolata</taxon>
        <taxon>Dinophyceae</taxon>
        <taxon>Suessiales</taxon>
        <taxon>Suessiaceae</taxon>
        <taxon>Polarella</taxon>
    </lineage>
</organism>
<comment type="caution">
    <text evidence="5">The sequence shown here is derived from an EMBL/GenBank/DDBJ whole genome shotgun (WGS) entry which is preliminary data.</text>
</comment>
<dbReference type="Pfam" id="PF00583">
    <property type="entry name" value="Acetyltransf_1"/>
    <property type="match status" value="1"/>
</dbReference>
<dbReference type="EMBL" id="CAJNNV010020951">
    <property type="protein sequence ID" value="CAE8607259.1"/>
    <property type="molecule type" value="Genomic_DNA"/>
</dbReference>
<accession>A0A813I7N2</accession>